<keyword evidence="4" id="KW-1185">Reference proteome</keyword>
<evidence type="ECO:0000313" key="4">
    <source>
        <dbReference type="Proteomes" id="UP000326837"/>
    </source>
</evidence>
<feature type="compositionally biased region" description="Basic and acidic residues" evidence="1">
    <location>
        <begin position="151"/>
        <end position="160"/>
    </location>
</feature>
<proteinExistence type="predicted"/>
<keyword evidence="2" id="KW-1133">Transmembrane helix</keyword>
<dbReference type="RefSeq" id="WP_152097172.1">
    <property type="nucleotide sequence ID" value="NZ_AP021861.1"/>
</dbReference>
<feature type="compositionally biased region" description="Acidic residues" evidence="1">
    <location>
        <begin position="287"/>
        <end position="301"/>
    </location>
</feature>
<gene>
    <name evidence="3" type="ORF">PLANPX_0539</name>
</gene>
<evidence type="ECO:0000256" key="1">
    <source>
        <dbReference type="SAM" id="MobiDB-lite"/>
    </source>
</evidence>
<keyword evidence="2" id="KW-0812">Transmembrane</keyword>
<feature type="compositionally biased region" description="Low complexity" evidence="1">
    <location>
        <begin position="215"/>
        <end position="230"/>
    </location>
</feature>
<feature type="transmembrane region" description="Helical" evidence="2">
    <location>
        <begin position="334"/>
        <end position="355"/>
    </location>
</feature>
<protein>
    <submittedName>
        <fullName evidence="3">Uncharacterized protein</fullName>
    </submittedName>
</protein>
<keyword evidence="2" id="KW-0472">Membrane</keyword>
<sequence>MASITLCPRCSSHLELPAGLTPTSLVECPICEAEFLLASVAPRAIPKVRLVEQDIHHPSSENDDELMDEATPTREPLGIIVDDEDMAPEPEHEPVAESTDDKLSRLLRSTSSWQLPGASAPEAAEQDDAEEADEPTAEVASFEEFEAEIDDRIIPNDHAPRQTFGATLDAAYRDADPETAHPAASAADELKLGGSRLDQLLSDLMKTPPAPLAPATPAAADAETAPSLADSPTFAEFDADESTEDQHEQPEYAEIAADDSEYGDASDESFDDRWQRLQASAAATQTDDGEDDVTYEASAETDPEHEQWTSDEEFDELERTVPIRRKRPSVVKTLVGVVGGGFIGIFLAGYALLWLKGPDGDLLGIAKLLPASMLPGAAAPASQEPLSIADDRLPAPAPVDAAPLAEAAAPLQPLGESKLEFADEPQPPAGDELAAADAPAATEAQPLTPPATIHRDEAVMPTAAAEAIHWPTTPIVGELKGVKLFSVTDLGDHIASADAAHRTFLAGDLARKEDVAAMGQAYIELCKLAERFTLTDPKDFGNDLVTKQMAAKLIFRGAVGDPARRNDLAMIAGRWLEHARRPNQGVLLLGRVTDLQPQGQWTEYTIETPLGSTVSVNKVLMDKIDFKFGDEVAVVGAIVADPSQAIAGYTGDAKQVVVAGFAFAPEDFVAPQTGATADLFTP</sequence>
<dbReference type="EMBL" id="AP021861">
    <property type="protein sequence ID" value="BBO30927.1"/>
    <property type="molecule type" value="Genomic_DNA"/>
</dbReference>
<name>A0A5K7X545_9BACT</name>
<feature type="compositionally biased region" description="Acidic residues" evidence="1">
    <location>
        <begin position="256"/>
        <end position="270"/>
    </location>
</feature>
<reference evidence="4" key="1">
    <citation type="submission" date="2019-10" db="EMBL/GenBank/DDBJ databases">
        <title>Lacipirellula parvula gen. nov., sp. nov., representing a lineage of planctomycetes widespread in freshwater anoxic habitats, and description of the family Lacipirellulaceae.</title>
        <authorList>
            <person name="Dedysh S.N."/>
            <person name="Kulichevskaya I.S."/>
            <person name="Beletsky A.V."/>
            <person name="Rakitin A.L."/>
            <person name="Mardanov A.V."/>
            <person name="Ivanova A.A."/>
            <person name="Saltykova V.X."/>
            <person name="Rijpstra W.I.C."/>
            <person name="Sinninghe Damste J.S."/>
            <person name="Ravin N.V."/>
        </authorList>
    </citation>
    <scope>NUCLEOTIDE SEQUENCE [LARGE SCALE GENOMIC DNA]</scope>
    <source>
        <strain evidence="4">PX69</strain>
    </source>
</reference>
<feature type="region of interest" description="Disordered" evidence="1">
    <location>
        <begin position="151"/>
        <end position="313"/>
    </location>
</feature>
<feature type="compositionally biased region" description="Polar residues" evidence="1">
    <location>
        <begin position="277"/>
        <end position="286"/>
    </location>
</feature>
<dbReference type="AlphaFoldDB" id="A0A5K7X545"/>
<organism evidence="3 4">
    <name type="scientific">Lacipirellula parvula</name>
    <dbReference type="NCBI Taxonomy" id="2650471"/>
    <lineage>
        <taxon>Bacteria</taxon>
        <taxon>Pseudomonadati</taxon>
        <taxon>Planctomycetota</taxon>
        <taxon>Planctomycetia</taxon>
        <taxon>Pirellulales</taxon>
        <taxon>Lacipirellulaceae</taxon>
        <taxon>Lacipirellula</taxon>
    </lineage>
</organism>
<evidence type="ECO:0000256" key="2">
    <source>
        <dbReference type="SAM" id="Phobius"/>
    </source>
</evidence>
<accession>A0A5K7X545</accession>
<feature type="region of interest" description="Disordered" evidence="1">
    <location>
        <begin position="420"/>
        <end position="441"/>
    </location>
</feature>
<dbReference type="KEGG" id="lpav:PLANPX_0539"/>
<dbReference type="Proteomes" id="UP000326837">
    <property type="component" value="Chromosome"/>
</dbReference>
<feature type="compositionally biased region" description="Acidic residues" evidence="1">
    <location>
        <begin position="124"/>
        <end position="136"/>
    </location>
</feature>
<feature type="region of interest" description="Disordered" evidence="1">
    <location>
        <begin position="111"/>
        <end position="136"/>
    </location>
</feature>
<evidence type="ECO:0000313" key="3">
    <source>
        <dbReference type="EMBL" id="BBO30927.1"/>
    </source>
</evidence>
<feature type="compositionally biased region" description="Low complexity" evidence="1">
    <location>
        <begin position="429"/>
        <end position="441"/>
    </location>
</feature>